<evidence type="ECO:0000256" key="1">
    <source>
        <dbReference type="SAM" id="SignalP"/>
    </source>
</evidence>
<evidence type="ECO:0000313" key="2">
    <source>
        <dbReference type="EMBL" id="MCC2126819.1"/>
    </source>
</evidence>
<comment type="caution">
    <text evidence="2">The sequence shown here is derived from an EMBL/GenBank/DDBJ whole genome shotgun (WGS) entry which is preliminary data.</text>
</comment>
<feature type="chain" id="PRO_5042124644" evidence="1">
    <location>
        <begin position="21"/>
        <end position="61"/>
    </location>
</feature>
<proteinExistence type="predicted"/>
<keyword evidence="3" id="KW-1185">Reference proteome</keyword>
<dbReference type="Proteomes" id="UP001198220">
    <property type="component" value="Unassembled WGS sequence"/>
</dbReference>
<dbReference type="RefSeq" id="WP_118770803.1">
    <property type="nucleotide sequence ID" value="NZ_JAJEPS010000011.1"/>
</dbReference>
<reference evidence="2 3" key="1">
    <citation type="submission" date="2021-10" db="EMBL/GenBank/DDBJ databases">
        <title>Anaerobic single-cell dispensing facilitates the cultivation of human gut bacteria.</title>
        <authorList>
            <person name="Afrizal A."/>
        </authorList>
    </citation>
    <scope>NUCLEOTIDE SEQUENCE [LARGE SCALE GENOMIC DNA]</scope>
    <source>
        <strain evidence="2 3">CLA-AA-H276</strain>
    </source>
</reference>
<sequence length="61" mass="7043">MKRDMVILLLACLIGLGAMECVNEANQVRQTSTVAWWTLLYEQPNPEHLPVKVDFWWRNGG</sequence>
<evidence type="ECO:0000313" key="3">
    <source>
        <dbReference type="Proteomes" id="UP001198220"/>
    </source>
</evidence>
<feature type="signal peptide" evidence="1">
    <location>
        <begin position="1"/>
        <end position="20"/>
    </location>
</feature>
<gene>
    <name evidence="2" type="ORF">LKD36_11640</name>
</gene>
<name>A0AAE3A7I0_9FIRM</name>
<accession>A0AAE3A7I0</accession>
<protein>
    <submittedName>
        <fullName evidence="2">Uncharacterized protein</fullName>
    </submittedName>
</protein>
<dbReference type="AlphaFoldDB" id="A0AAE3A7I0"/>
<organism evidence="2 3">
    <name type="scientific">Hominiventricola filiformis</name>
    <dbReference type="NCBI Taxonomy" id="2885352"/>
    <lineage>
        <taxon>Bacteria</taxon>
        <taxon>Bacillati</taxon>
        <taxon>Bacillota</taxon>
        <taxon>Clostridia</taxon>
        <taxon>Lachnospirales</taxon>
        <taxon>Lachnospiraceae</taxon>
        <taxon>Hominiventricola</taxon>
    </lineage>
</organism>
<keyword evidence="1" id="KW-0732">Signal</keyword>
<dbReference type="EMBL" id="JAJEPS010000011">
    <property type="protein sequence ID" value="MCC2126819.1"/>
    <property type="molecule type" value="Genomic_DNA"/>
</dbReference>